<name>L7F4X8_STRT8</name>
<reference evidence="1 2" key="1">
    <citation type="journal article" date="2011" name="Plasmid">
        <title>Streptomyces turgidiscabies Car8 contains a modular pathogenicity island that shares virulence genes with other actinobacterial plant pathogens.</title>
        <authorList>
            <person name="Huguet-Tapia J.C."/>
            <person name="Badger J.H."/>
            <person name="Loria R."/>
            <person name="Pettis G.S."/>
        </authorList>
    </citation>
    <scope>NUCLEOTIDE SEQUENCE [LARGE SCALE GENOMIC DNA]</scope>
    <source>
        <strain evidence="1 2">Car8</strain>
    </source>
</reference>
<keyword evidence="2" id="KW-1185">Reference proteome</keyword>
<dbReference type="EMBL" id="AEJB01000361">
    <property type="protein sequence ID" value="ELP65690.1"/>
    <property type="molecule type" value="Genomic_DNA"/>
</dbReference>
<protein>
    <submittedName>
        <fullName evidence="1">Uncharacterized protein</fullName>
    </submittedName>
</protein>
<gene>
    <name evidence="1" type="ORF">STRTUCAR8_01335</name>
</gene>
<organism evidence="1 2">
    <name type="scientific">Streptomyces turgidiscabies (strain Car8)</name>
    <dbReference type="NCBI Taxonomy" id="698760"/>
    <lineage>
        <taxon>Bacteria</taxon>
        <taxon>Bacillati</taxon>
        <taxon>Actinomycetota</taxon>
        <taxon>Actinomycetes</taxon>
        <taxon>Kitasatosporales</taxon>
        <taxon>Streptomycetaceae</taxon>
        <taxon>Streptomyces</taxon>
    </lineage>
</organism>
<dbReference type="AlphaFoldDB" id="L7F4X8"/>
<dbReference type="GeneID" id="97401853"/>
<dbReference type="RefSeq" id="WP_006378613.1">
    <property type="nucleotide sequence ID" value="NZ_AEJB01000361.1"/>
</dbReference>
<evidence type="ECO:0000313" key="2">
    <source>
        <dbReference type="Proteomes" id="UP000010931"/>
    </source>
</evidence>
<sequence>MSESERVVPGTKAGVNHPERPGDFYTLADFFACIEHNHRLSPKSLAFDVQAELLGLDSQGLVRVHVVPTAIRVTHNPAHAKPEAFFNVPEYEFEGWLSGDYPEKVWVIGWLGTDDSGQLTEAIFYRLKPSQELGTLPTFPEHG</sequence>
<evidence type="ECO:0000313" key="1">
    <source>
        <dbReference type="EMBL" id="ELP65690.1"/>
    </source>
</evidence>
<proteinExistence type="predicted"/>
<accession>L7F4X8</accession>
<dbReference type="Proteomes" id="UP000010931">
    <property type="component" value="Unassembled WGS sequence"/>
</dbReference>
<comment type="caution">
    <text evidence="1">The sequence shown here is derived from an EMBL/GenBank/DDBJ whole genome shotgun (WGS) entry which is preliminary data.</text>
</comment>